<dbReference type="AlphaFoldDB" id="A0A9D1LNS8"/>
<accession>A0A9D1LNS8</accession>
<dbReference type="EMBL" id="DVMV01000019">
    <property type="protein sequence ID" value="HIU45243.1"/>
    <property type="molecule type" value="Genomic_DNA"/>
</dbReference>
<keyword evidence="1" id="KW-0472">Membrane</keyword>
<dbReference type="Proteomes" id="UP000824070">
    <property type="component" value="Unassembled WGS sequence"/>
</dbReference>
<evidence type="ECO:0000256" key="1">
    <source>
        <dbReference type="SAM" id="Phobius"/>
    </source>
</evidence>
<name>A0A9D1LNS8_9FIRM</name>
<organism evidence="2 3">
    <name type="scientific">Candidatus Alloenteromonas pullicola</name>
    <dbReference type="NCBI Taxonomy" id="2840784"/>
    <lineage>
        <taxon>Bacteria</taxon>
        <taxon>Bacillati</taxon>
        <taxon>Bacillota</taxon>
        <taxon>Bacillota incertae sedis</taxon>
        <taxon>Candidatus Alloenteromonas</taxon>
    </lineage>
</organism>
<protein>
    <submittedName>
        <fullName evidence="2">Uncharacterized protein</fullName>
    </submittedName>
</protein>
<comment type="caution">
    <text evidence="2">The sequence shown here is derived from an EMBL/GenBank/DDBJ whole genome shotgun (WGS) entry which is preliminary data.</text>
</comment>
<feature type="transmembrane region" description="Helical" evidence="1">
    <location>
        <begin position="47"/>
        <end position="68"/>
    </location>
</feature>
<evidence type="ECO:0000313" key="3">
    <source>
        <dbReference type="Proteomes" id="UP000824070"/>
    </source>
</evidence>
<evidence type="ECO:0000313" key="2">
    <source>
        <dbReference type="EMBL" id="HIU45243.1"/>
    </source>
</evidence>
<reference evidence="2" key="2">
    <citation type="journal article" date="2021" name="PeerJ">
        <title>Extensive microbial diversity within the chicken gut microbiome revealed by metagenomics and culture.</title>
        <authorList>
            <person name="Gilroy R."/>
            <person name="Ravi A."/>
            <person name="Getino M."/>
            <person name="Pursley I."/>
            <person name="Horton D.L."/>
            <person name="Alikhan N.F."/>
            <person name="Baker D."/>
            <person name="Gharbi K."/>
            <person name="Hall N."/>
            <person name="Watson M."/>
            <person name="Adriaenssens E.M."/>
            <person name="Foster-Nyarko E."/>
            <person name="Jarju S."/>
            <person name="Secka A."/>
            <person name="Antonio M."/>
            <person name="Oren A."/>
            <person name="Chaudhuri R.R."/>
            <person name="La Ragione R."/>
            <person name="Hildebrand F."/>
            <person name="Pallen M.J."/>
        </authorList>
    </citation>
    <scope>NUCLEOTIDE SEQUENCE</scope>
    <source>
        <strain evidence="2">ChiGjej1B1-22543</strain>
    </source>
</reference>
<proteinExistence type="predicted"/>
<reference evidence="2" key="1">
    <citation type="submission" date="2020-10" db="EMBL/GenBank/DDBJ databases">
        <authorList>
            <person name="Gilroy R."/>
        </authorList>
    </citation>
    <scope>NUCLEOTIDE SEQUENCE</scope>
    <source>
        <strain evidence="2">ChiGjej1B1-22543</strain>
    </source>
</reference>
<keyword evidence="1" id="KW-0812">Transmembrane</keyword>
<sequence>MKNKDIKRMLVEQAEKIKIEDNLMKTKAGLPDFEPVKRGKATRPWGYALAGAAACLVIGLGVGLPLGLHGSGAPVQTGSGDAGLQLNGKELSSFGYQALSSFALLQDEQVKGMLLARKPTQEDFEKAANEVVEYMGMVESFSNKGLFTFVEDSVGFEIFLNGDGLFDLTLDEEVNGDTTIYTGTIEDIASGKSYPLRGKKESEPGEEEIEVTIYQSETTYIVSTQQIETEVDELETSYSYAFYSGGRCIKNVEYETEVEGAETETELTVVDEQGNETSVSFEYLGDMSKGYQCEFESDLYGEFEMDVKPVEGGHYQFSFEGGYTILI</sequence>
<keyword evidence="1" id="KW-1133">Transmembrane helix</keyword>
<gene>
    <name evidence="2" type="ORF">IAC52_02970</name>
</gene>